<dbReference type="Pfam" id="PF13041">
    <property type="entry name" value="PPR_2"/>
    <property type="match status" value="2"/>
</dbReference>
<organism evidence="3">
    <name type="scientific">Sesamum radiatum</name>
    <name type="common">Black benniseed</name>
    <dbReference type="NCBI Taxonomy" id="300843"/>
    <lineage>
        <taxon>Eukaryota</taxon>
        <taxon>Viridiplantae</taxon>
        <taxon>Streptophyta</taxon>
        <taxon>Embryophyta</taxon>
        <taxon>Tracheophyta</taxon>
        <taxon>Spermatophyta</taxon>
        <taxon>Magnoliopsida</taxon>
        <taxon>eudicotyledons</taxon>
        <taxon>Gunneridae</taxon>
        <taxon>Pentapetalae</taxon>
        <taxon>asterids</taxon>
        <taxon>lamiids</taxon>
        <taxon>Lamiales</taxon>
        <taxon>Pedaliaceae</taxon>
        <taxon>Sesamum</taxon>
    </lineage>
</organism>
<dbReference type="InterPro" id="IPR002885">
    <property type="entry name" value="PPR_rpt"/>
</dbReference>
<evidence type="ECO:0000313" key="3">
    <source>
        <dbReference type="EMBL" id="KAL0315604.1"/>
    </source>
</evidence>
<dbReference type="InterPro" id="IPR046848">
    <property type="entry name" value="E_motif"/>
</dbReference>
<dbReference type="FunFam" id="1.25.40.10:FF:000125">
    <property type="entry name" value="Pentatricopeptide repeat-containing protein"/>
    <property type="match status" value="1"/>
</dbReference>
<feature type="repeat" description="PPR" evidence="2">
    <location>
        <begin position="75"/>
        <end position="105"/>
    </location>
</feature>
<proteinExistence type="predicted"/>
<protein>
    <submittedName>
        <fullName evidence="3">Pentatricopeptide repeat-containing protein</fullName>
    </submittedName>
</protein>
<dbReference type="PANTHER" id="PTHR47926:SF545">
    <property type="entry name" value="PENTACOTRIPEPTIDE-REPEAT REGION OF PRORP DOMAIN-CONTAINING PROTEIN"/>
    <property type="match status" value="1"/>
</dbReference>
<dbReference type="InterPro" id="IPR011990">
    <property type="entry name" value="TPR-like_helical_dom_sf"/>
</dbReference>
<gene>
    <name evidence="3" type="ORF">Sradi_5438600</name>
</gene>
<dbReference type="GO" id="GO:0003723">
    <property type="term" value="F:RNA binding"/>
    <property type="evidence" value="ECO:0007669"/>
    <property type="project" value="InterPro"/>
</dbReference>
<dbReference type="NCBIfam" id="TIGR00756">
    <property type="entry name" value="PPR"/>
    <property type="match status" value="7"/>
</dbReference>
<name>A0AAW2L968_SESRA</name>
<feature type="repeat" description="PPR" evidence="2">
    <location>
        <begin position="337"/>
        <end position="371"/>
    </location>
</feature>
<sequence length="507" mass="57053">MHSSGLFPNTFAVSSALKACARIVCKIGGLMIHGQAQKCGFCKVVFVQTALVDFYSKIGDMVIARKVFDEIRGKNVVSWNSILAGYVKYGDLAMAQSVFDEMPTKDVISWNSMVSGYARVKDMEQAYELFRRMPQRNAASWNAMITGYIECGKIELARSFFDAMPDRNNVSYITMISAYSMYGSAESAKELYDQMVEKDLFLYNAMIACFAQNNRAKEALQLFDEMLKPNANVQPDKMTLASAISACSQLGDSKYGTWIETYMRELGIGMDDHLATSFIDLYAKCGNIDKAHELFKSLQKRDLVAYTAMILGYGINGRGKEAIELFEEMMDADIIPNLVTFTGILTDYNHVGLVEEGYRCFMSMQRHGLLPSQDHYAIVVDLLEVAWKNCCELEPDSSGYHSLLANIYASAGRWDDAKRLRRAVEEKGLVKIPGSSWTECFESQQYLILLNTLASNVLLHYVAEPINWKFFCISNENNLFYAQRGPLMINILQVSSISLFEVLKALT</sequence>
<dbReference type="FunFam" id="1.25.40.10:FF:000158">
    <property type="entry name" value="pentatricopeptide repeat-containing protein At2g33680"/>
    <property type="match status" value="1"/>
</dbReference>
<feature type="repeat" description="PPR" evidence="2">
    <location>
        <begin position="106"/>
        <end position="140"/>
    </location>
</feature>
<accession>A0AAW2L968</accession>
<feature type="repeat" description="PPR" evidence="2">
    <location>
        <begin position="168"/>
        <end position="198"/>
    </location>
</feature>
<dbReference type="GO" id="GO:0009451">
    <property type="term" value="P:RNA modification"/>
    <property type="evidence" value="ECO:0007669"/>
    <property type="project" value="InterPro"/>
</dbReference>
<dbReference type="Pfam" id="PF20431">
    <property type="entry name" value="E_motif"/>
    <property type="match status" value="1"/>
</dbReference>
<dbReference type="Gene3D" id="1.25.40.10">
    <property type="entry name" value="Tetratricopeptide repeat domain"/>
    <property type="match status" value="3"/>
</dbReference>
<feature type="repeat" description="PPR" evidence="2">
    <location>
        <begin position="302"/>
        <end position="336"/>
    </location>
</feature>
<dbReference type="PANTHER" id="PTHR47926">
    <property type="entry name" value="PENTATRICOPEPTIDE REPEAT-CONTAINING PROTEIN"/>
    <property type="match status" value="1"/>
</dbReference>
<dbReference type="Pfam" id="PF01535">
    <property type="entry name" value="PPR"/>
    <property type="match status" value="4"/>
</dbReference>
<dbReference type="InterPro" id="IPR046960">
    <property type="entry name" value="PPR_At4g14850-like_plant"/>
</dbReference>
<reference evidence="3" key="2">
    <citation type="journal article" date="2024" name="Plant">
        <title>Genomic evolution and insights into agronomic trait innovations of Sesamum species.</title>
        <authorList>
            <person name="Miao H."/>
            <person name="Wang L."/>
            <person name="Qu L."/>
            <person name="Liu H."/>
            <person name="Sun Y."/>
            <person name="Le M."/>
            <person name="Wang Q."/>
            <person name="Wei S."/>
            <person name="Zheng Y."/>
            <person name="Lin W."/>
            <person name="Duan Y."/>
            <person name="Cao H."/>
            <person name="Xiong S."/>
            <person name="Wang X."/>
            <person name="Wei L."/>
            <person name="Li C."/>
            <person name="Ma Q."/>
            <person name="Ju M."/>
            <person name="Zhao R."/>
            <person name="Li G."/>
            <person name="Mu C."/>
            <person name="Tian Q."/>
            <person name="Mei H."/>
            <person name="Zhang T."/>
            <person name="Gao T."/>
            <person name="Zhang H."/>
        </authorList>
    </citation>
    <scope>NUCLEOTIDE SEQUENCE</scope>
    <source>
        <strain evidence="3">G02</strain>
    </source>
</reference>
<reference evidence="3" key="1">
    <citation type="submission" date="2020-06" db="EMBL/GenBank/DDBJ databases">
        <authorList>
            <person name="Li T."/>
            <person name="Hu X."/>
            <person name="Zhang T."/>
            <person name="Song X."/>
            <person name="Zhang H."/>
            <person name="Dai N."/>
            <person name="Sheng W."/>
            <person name="Hou X."/>
            <person name="Wei L."/>
        </authorList>
    </citation>
    <scope>NUCLEOTIDE SEQUENCE</scope>
    <source>
        <strain evidence="3">G02</strain>
        <tissue evidence="3">Leaf</tissue>
    </source>
</reference>
<keyword evidence="1" id="KW-0677">Repeat</keyword>
<dbReference type="SUPFAM" id="SSF48452">
    <property type="entry name" value="TPR-like"/>
    <property type="match status" value="1"/>
</dbReference>
<feature type="repeat" description="PPR" evidence="2">
    <location>
        <begin position="199"/>
        <end position="233"/>
    </location>
</feature>
<dbReference type="EMBL" id="JACGWJ010000025">
    <property type="protein sequence ID" value="KAL0315604.1"/>
    <property type="molecule type" value="Genomic_DNA"/>
</dbReference>
<evidence type="ECO:0000256" key="1">
    <source>
        <dbReference type="ARBA" id="ARBA00022737"/>
    </source>
</evidence>
<comment type="caution">
    <text evidence="3">The sequence shown here is derived from an EMBL/GenBank/DDBJ whole genome shotgun (WGS) entry which is preliminary data.</text>
</comment>
<evidence type="ECO:0000256" key="2">
    <source>
        <dbReference type="PROSITE-ProRule" id="PRU00708"/>
    </source>
</evidence>
<dbReference type="AlphaFoldDB" id="A0AAW2L968"/>
<dbReference type="PROSITE" id="PS51375">
    <property type="entry name" value="PPR"/>
    <property type="match status" value="6"/>
</dbReference>
<dbReference type="GO" id="GO:0099402">
    <property type="term" value="P:plant organ development"/>
    <property type="evidence" value="ECO:0007669"/>
    <property type="project" value="UniProtKB-ARBA"/>
</dbReference>